<name>A0AAX6FAE2_IRIPA</name>
<evidence type="ECO:0000313" key="3">
    <source>
        <dbReference type="Proteomes" id="UP001140949"/>
    </source>
</evidence>
<feature type="compositionally biased region" description="Basic and acidic residues" evidence="1">
    <location>
        <begin position="1"/>
        <end position="27"/>
    </location>
</feature>
<sequence length="91" mass="9997">MERNYGERERGTKSQLRKGEKGEREHLGIPSTAATASRGARRGSSWGAAAGEPRTKSAPRAQHRRRRRNPRKHWNDSPLVGVAPDGARSAG</sequence>
<evidence type="ECO:0000313" key="2">
    <source>
        <dbReference type="EMBL" id="KAJ6813292.1"/>
    </source>
</evidence>
<feature type="compositionally biased region" description="Basic residues" evidence="1">
    <location>
        <begin position="61"/>
        <end position="72"/>
    </location>
</feature>
<dbReference type="Proteomes" id="UP001140949">
    <property type="component" value="Unassembled WGS sequence"/>
</dbReference>
<dbReference type="AlphaFoldDB" id="A0AAX6FAE2"/>
<proteinExistence type="predicted"/>
<organism evidence="2 3">
    <name type="scientific">Iris pallida</name>
    <name type="common">Sweet iris</name>
    <dbReference type="NCBI Taxonomy" id="29817"/>
    <lineage>
        <taxon>Eukaryota</taxon>
        <taxon>Viridiplantae</taxon>
        <taxon>Streptophyta</taxon>
        <taxon>Embryophyta</taxon>
        <taxon>Tracheophyta</taxon>
        <taxon>Spermatophyta</taxon>
        <taxon>Magnoliopsida</taxon>
        <taxon>Liliopsida</taxon>
        <taxon>Asparagales</taxon>
        <taxon>Iridaceae</taxon>
        <taxon>Iridoideae</taxon>
        <taxon>Irideae</taxon>
        <taxon>Iris</taxon>
    </lineage>
</organism>
<evidence type="ECO:0000256" key="1">
    <source>
        <dbReference type="SAM" id="MobiDB-lite"/>
    </source>
</evidence>
<comment type="caution">
    <text evidence="2">The sequence shown here is derived from an EMBL/GenBank/DDBJ whole genome shotgun (WGS) entry which is preliminary data.</text>
</comment>
<accession>A0AAX6FAE2</accession>
<feature type="compositionally biased region" description="Low complexity" evidence="1">
    <location>
        <begin position="31"/>
        <end position="51"/>
    </location>
</feature>
<protein>
    <submittedName>
        <fullName evidence="2">Pollen-specific leucine-rich repeat extensin-like protein 4</fullName>
    </submittedName>
</protein>
<gene>
    <name evidence="2" type="ORF">M6B38_144510</name>
</gene>
<keyword evidence="3" id="KW-1185">Reference proteome</keyword>
<feature type="region of interest" description="Disordered" evidence="1">
    <location>
        <begin position="1"/>
        <end position="91"/>
    </location>
</feature>
<reference evidence="2" key="2">
    <citation type="submission" date="2023-04" db="EMBL/GenBank/DDBJ databases">
        <authorList>
            <person name="Bruccoleri R.E."/>
            <person name="Oakeley E.J."/>
            <person name="Faust A.-M."/>
            <person name="Dessus-Babus S."/>
            <person name="Altorfer M."/>
            <person name="Burckhardt D."/>
            <person name="Oertli M."/>
            <person name="Naumann U."/>
            <person name="Petersen F."/>
            <person name="Wong J."/>
        </authorList>
    </citation>
    <scope>NUCLEOTIDE SEQUENCE</scope>
    <source>
        <strain evidence="2">GSM-AAB239-AS_SAM_17_03QT</strain>
        <tissue evidence="2">Leaf</tissue>
    </source>
</reference>
<reference evidence="2" key="1">
    <citation type="journal article" date="2023" name="GigaByte">
        <title>Genome assembly of the bearded iris, Iris pallida Lam.</title>
        <authorList>
            <person name="Bruccoleri R.E."/>
            <person name="Oakeley E.J."/>
            <person name="Faust A.M.E."/>
            <person name="Altorfer M."/>
            <person name="Dessus-Babus S."/>
            <person name="Burckhardt D."/>
            <person name="Oertli M."/>
            <person name="Naumann U."/>
            <person name="Petersen F."/>
            <person name="Wong J."/>
        </authorList>
    </citation>
    <scope>NUCLEOTIDE SEQUENCE</scope>
    <source>
        <strain evidence="2">GSM-AAB239-AS_SAM_17_03QT</strain>
    </source>
</reference>
<dbReference type="EMBL" id="JANAVB010030524">
    <property type="protein sequence ID" value="KAJ6813292.1"/>
    <property type="molecule type" value="Genomic_DNA"/>
</dbReference>